<keyword evidence="6 7" id="KW-0472">Membrane</keyword>
<dbReference type="Pfam" id="PF07690">
    <property type="entry name" value="MFS_1"/>
    <property type="match status" value="1"/>
</dbReference>
<keyword evidence="3" id="KW-1003">Cell membrane</keyword>
<evidence type="ECO:0000313" key="9">
    <source>
        <dbReference type="EMBL" id="SDS95029.1"/>
    </source>
</evidence>
<dbReference type="NCBIfam" id="TIGR00711">
    <property type="entry name" value="efflux_EmrB"/>
    <property type="match status" value="1"/>
</dbReference>
<feature type="transmembrane region" description="Helical" evidence="7">
    <location>
        <begin position="310"/>
        <end position="331"/>
    </location>
</feature>
<accession>A0A1H1WFU1</accession>
<feature type="domain" description="Major facilitator superfamily (MFS) profile" evidence="8">
    <location>
        <begin position="24"/>
        <end position="464"/>
    </location>
</feature>
<dbReference type="InterPro" id="IPR020846">
    <property type="entry name" value="MFS_dom"/>
</dbReference>
<dbReference type="InterPro" id="IPR036259">
    <property type="entry name" value="MFS_trans_sf"/>
</dbReference>
<evidence type="ECO:0000256" key="2">
    <source>
        <dbReference type="ARBA" id="ARBA00022448"/>
    </source>
</evidence>
<keyword evidence="5 7" id="KW-1133">Transmembrane helix</keyword>
<evidence type="ECO:0000256" key="3">
    <source>
        <dbReference type="ARBA" id="ARBA00022475"/>
    </source>
</evidence>
<dbReference type="GO" id="GO:0022857">
    <property type="term" value="F:transmembrane transporter activity"/>
    <property type="evidence" value="ECO:0007669"/>
    <property type="project" value="InterPro"/>
</dbReference>
<dbReference type="AlphaFoldDB" id="A0A1H1WFU1"/>
<dbReference type="GO" id="GO:0005886">
    <property type="term" value="C:plasma membrane"/>
    <property type="evidence" value="ECO:0007669"/>
    <property type="project" value="UniProtKB-SubCell"/>
</dbReference>
<keyword evidence="4 7" id="KW-0812">Transmembrane</keyword>
<feature type="transmembrane region" description="Helical" evidence="7">
    <location>
        <begin position="207"/>
        <end position="231"/>
    </location>
</feature>
<feature type="transmembrane region" description="Helical" evidence="7">
    <location>
        <begin position="90"/>
        <end position="116"/>
    </location>
</feature>
<evidence type="ECO:0000256" key="5">
    <source>
        <dbReference type="ARBA" id="ARBA00022989"/>
    </source>
</evidence>
<dbReference type="SUPFAM" id="SSF103473">
    <property type="entry name" value="MFS general substrate transporter"/>
    <property type="match status" value="1"/>
</dbReference>
<feature type="transmembrane region" description="Helical" evidence="7">
    <location>
        <begin position="152"/>
        <end position="172"/>
    </location>
</feature>
<dbReference type="InterPro" id="IPR011701">
    <property type="entry name" value="MFS"/>
</dbReference>
<feature type="transmembrane region" description="Helical" evidence="7">
    <location>
        <begin position="237"/>
        <end position="258"/>
    </location>
</feature>
<evidence type="ECO:0000259" key="8">
    <source>
        <dbReference type="PROSITE" id="PS50850"/>
    </source>
</evidence>
<keyword evidence="2" id="KW-0813">Transport</keyword>
<dbReference type="EMBL" id="LT629772">
    <property type="protein sequence ID" value="SDS95029.1"/>
    <property type="molecule type" value="Genomic_DNA"/>
</dbReference>
<gene>
    <name evidence="9" type="ORF">SAMN04489812_3599</name>
</gene>
<feature type="transmembrane region" description="Helical" evidence="7">
    <location>
        <begin position="59"/>
        <end position="78"/>
    </location>
</feature>
<feature type="transmembrane region" description="Helical" evidence="7">
    <location>
        <begin position="370"/>
        <end position="396"/>
    </location>
</feature>
<name>A0A1H1WFU1_9ACTN</name>
<dbReference type="Gene3D" id="1.20.1720.10">
    <property type="entry name" value="Multidrug resistance protein D"/>
    <property type="match status" value="1"/>
</dbReference>
<feature type="transmembrane region" description="Helical" evidence="7">
    <location>
        <begin position="26"/>
        <end position="47"/>
    </location>
</feature>
<dbReference type="Gene3D" id="1.20.1250.20">
    <property type="entry name" value="MFS general substrate transporter like domains"/>
    <property type="match status" value="1"/>
</dbReference>
<evidence type="ECO:0000256" key="7">
    <source>
        <dbReference type="SAM" id="Phobius"/>
    </source>
</evidence>
<feature type="transmembrane region" description="Helical" evidence="7">
    <location>
        <begin position="178"/>
        <end position="195"/>
    </location>
</feature>
<dbReference type="OrthoDB" id="7375466at2"/>
<dbReference type="RefSeq" id="WP_157683537.1">
    <property type="nucleotide sequence ID" value="NZ_LT629772.1"/>
</dbReference>
<evidence type="ECO:0000313" key="10">
    <source>
        <dbReference type="Proteomes" id="UP000199103"/>
    </source>
</evidence>
<keyword evidence="10" id="KW-1185">Reference proteome</keyword>
<comment type="subcellular location">
    <subcellularLocation>
        <location evidence="1">Cell inner membrane</location>
        <topology evidence="1">Multi-pass membrane protein</topology>
    </subcellularLocation>
</comment>
<dbReference type="PANTHER" id="PTHR23501">
    <property type="entry name" value="MAJOR FACILITATOR SUPERFAMILY"/>
    <property type="match status" value="1"/>
</dbReference>
<dbReference type="PRINTS" id="PR01036">
    <property type="entry name" value="TCRTETB"/>
</dbReference>
<sequence length="464" mass="47553">MSVHSAGPARTGIGSRDGDGLGVVRIALALAALTTVLDATVVGTALGTLATEFDVGLSTIAWTTVGYLLATAAVLPTLAFATTRFGARRLFLGGMIIFIAGSLAAALSTSATMLIIARVVQGIGGGMVEPTAMTLTRRLAAPDRIGRTLGRFSLVINVAPILGPLVGGALAASGHWRAIFAINVPLGLIVLALCWRRLPRRTAGQDATVRTDFIGLALLTVGFSALLFAISQTGVRTTPAVIIGLVLIALVLLIGYGIRTVRADPASSPPLDLRLIRFRGFGAALLIMALVGILNYSQMIGLPLYAEHRGLHGVTVLLLYVSVGVGLIIAMPNAGRLSDRFGPARLVTVGAALLLPSTAVIAALGETLPLPALLLLLIMVGLGLGSVAAPTVSSVYRTVPAESSAHATTGVFMSVQLAAAFSVTALGVAQSQLPDQAGTIQYGLFAALAVVIMIGASRLPGSRR</sequence>
<dbReference type="InterPro" id="IPR004638">
    <property type="entry name" value="EmrB-like"/>
</dbReference>
<reference evidence="9 10" key="1">
    <citation type="submission" date="2016-10" db="EMBL/GenBank/DDBJ databases">
        <authorList>
            <person name="de Groot N.N."/>
        </authorList>
    </citation>
    <scope>NUCLEOTIDE SEQUENCE [LARGE SCALE GENOMIC DNA]</scope>
    <source>
        <strain evidence="9 10">DSM 21800</strain>
    </source>
</reference>
<dbReference type="PANTHER" id="PTHR23501:SF191">
    <property type="entry name" value="VACUOLAR BASIC AMINO ACID TRANSPORTER 4"/>
    <property type="match status" value="1"/>
</dbReference>
<feature type="transmembrane region" description="Helical" evidence="7">
    <location>
        <begin position="122"/>
        <end position="140"/>
    </location>
</feature>
<protein>
    <submittedName>
        <fullName evidence="9">Drug resistance transporter, EmrB/QacA subfamily</fullName>
    </submittedName>
</protein>
<dbReference type="STRING" id="630515.SAMN04489812_3599"/>
<proteinExistence type="predicted"/>
<evidence type="ECO:0000256" key="6">
    <source>
        <dbReference type="ARBA" id="ARBA00023136"/>
    </source>
</evidence>
<dbReference type="PROSITE" id="PS50850">
    <property type="entry name" value="MFS"/>
    <property type="match status" value="1"/>
</dbReference>
<feature type="transmembrane region" description="Helical" evidence="7">
    <location>
        <begin position="440"/>
        <end position="459"/>
    </location>
</feature>
<organism evidence="9 10">
    <name type="scientific">Microlunatus soli</name>
    <dbReference type="NCBI Taxonomy" id="630515"/>
    <lineage>
        <taxon>Bacteria</taxon>
        <taxon>Bacillati</taxon>
        <taxon>Actinomycetota</taxon>
        <taxon>Actinomycetes</taxon>
        <taxon>Propionibacteriales</taxon>
        <taxon>Propionibacteriaceae</taxon>
        <taxon>Microlunatus</taxon>
    </lineage>
</organism>
<evidence type="ECO:0000256" key="1">
    <source>
        <dbReference type="ARBA" id="ARBA00004429"/>
    </source>
</evidence>
<feature type="transmembrane region" description="Helical" evidence="7">
    <location>
        <begin position="343"/>
        <end position="364"/>
    </location>
</feature>
<evidence type="ECO:0000256" key="4">
    <source>
        <dbReference type="ARBA" id="ARBA00022692"/>
    </source>
</evidence>
<feature type="transmembrane region" description="Helical" evidence="7">
    <location>
        <begin position="408"/>
        <end position="428"/>
    </location>
</feature>
<feature type="transmembrane region" description="Helical" evidence="7">
    <location>
        <begin position="278"/>
        <end position="298"/>
    </location>
</feature>
<dbReference type="Proteomes" id="UP000199103">
    <property type="component" value="Chromosome I"/>
</dbReference>